<dbReference type="Proteomes" id="UP000050969">
    <property type="component" value="Unassembled WGS sequence"/>
</dbReference>
<organism evidence="1 2">
    <name type="scientific">Lacticaseibacillus saniviri JCM 17471 = DSM 24301</name>
    <dbReference type="NCBI Taxonomy" id="1293598"/>
    <lineage>
        <taxon>Bacteria</taxon>
        <taxon>Bacillati</taxon>
        <taxon>Bacillota</taxon>
        <taxon>Bacilli</taxon>
        <taxon>Lactobacillales</taxon>
        <taxon>Lactobacillaceae</taxon>
        <taxon>Lacticaseibacillus</taxon>
    </lineage>
</organism>
<evidence type="ECO:0000313" key="1">
    <source>
        <dbReference type="EMBL" id="KRO16137.1"/>
    </source>
</evidence>
<dbReference type="EMBL" id="JQCE01000052">
    <property type="protein sequence ID" value="KRO16137.1"/>
    <property type="molecule type" value="Genomic_DNA"/>
</dbReference>
<evidence type="ECO:0000313" key="2">
    <source>
        <dbReference type="Proteomes" id="UP000050969"/>
    </source>
</evidence>
<dbReference type="AlphaFoldDB" id="A0A0R2MR92"/>
<sequence>MEQEQLIFIGTTAKNPLHLWEFQLLLRQKDLWQRYVYIETPAGIQPIFGFTRKHQQLFLN</sequence>
<gene>
    <name evidence="1" type="ORF">IV56_GL001937</name>
</gene>
<comment type="caution">
    <text evidence="1">The sequence shown here is derived from an EMBL/GenBank/DDBJ whole genome shotgun (WGS) entry which is preliminary data.</text>
</comment>
<name>A0A0R2MR92_9LACO</name>
<protein>
    <submittedName>
        <fullName evidence="1">Uncharacterized protein</fullName>
    </submittedName>
</protein>
<accession>A0A0R2MR92</accession>
<reference evidence="1 2" key="1">
    <citation type="journal article" date="2015" name="Genome Announc.">
        <title>Expanding the biotechnology potential of lactobacilli through comparative genomics of 213 strains and associated genera.</title>
        <authorList>
            <person name="Sun Z."/>
            <person name="Harris H.M."/>
            <person name="McCann A."/>
            <person name="Guo C."/>
            <person name="Argimon S."/>
            <person name="Zhang W."/>
            <person name="Yang X."/>
            <person name="Jeffery I.B."/>
            <person name="Cooney J.C."/>
            <person name="Kagawa T.F."/>
            <person name="Liu W."/>
            <person name="Song Y."/>
            <person name="Salvetti E."/>
            <person name="Wrobel A."/>
            <person name="Rasinkangas P."/>
            <person name="Parkhill J."/>
            <person name="Rea M.C."/>
            <person name="O'Sullivan O."/>
            <person name="Ritari J."/>
            <person name="Douillard F.P."/>
            <person name="Paul Ross R."/>
            <person name="Yang R."/>
            <person name="Briner A.E."/>
            <person name="Felis G.E."/>
            <person name="de Vos W.M."/>
            <person name="Barrangou R."/>
            <person name="Klaenhammer T.R."/>
            <person name="Caufield P.W."/>
            <person name="Cui Y."/>
            <person name="Zhang H."/>
            <person name="O'Toole P.W."/>
        </authorList>
    </citation>
    <scope>NUCLEOTIDE SEQUENCE [LARGE SCALE GENOMIC DNA]</scope>
    <source>
        <strain evidence="1 2">DSM 24301</strain>
    </source>
</reference>
<proteinExistence type="predicted"/>
<dbReference type="PATRIC" id="fig|1293598.4.peg.2021"/>
<keyword evidence="2" id="KW-1185">Reference proteome</keyword>